<dbReference type="Proteomes" id="UP001500141">
    <property type="component" value="Unassembled WGS sequence"/>
</dbReference>
<evidence type="ECO:0008006" key="3">
    <source>
        <dbReference type="Google" id="ProtNLM"/>
    </source>
</evidence>
<reference evidence="2" key="1">
    <citation type="journal article" date="2019" name="Int. J. Syst. Evol. Microbiol.">
        <title>The Global Catalogue of Microorganisms (GCM) 10K type strain sequencing project: providing services to taxonomists for standard genome sequencing and annotation.</title>
        <authorList>
            <consortium name="The Broad Institute Genomics Platform"/>
            <consortium name="The Broad Institute Genome Sequencing Center for Infectious Disease"/>
            <person name="Wu L."/>
            <person name="Ma J."/>
        </authorList>
    </citation>
    <scope>NUCLEOTIDE SEQUENCE [LARGE SCALE GENOMIC DNA]</scope>
    <source>
        <strain evidence="2">JCM 18198</strain>
    </source>
</reference>
<evidence type="ECO:0000313" key="2">
    <source>
        <dbReference type="Proteomes" id="UP001500141"/>
    </source>
</evidence>
<protein>
    <recommendedName>
        <fullName evidence="3">Acyl carrier protein</fullName>
    </recommendedName>
</protein>
<dbReference type="EMBL" id="BAABIP010000008">
    <property type="protein sequence ID" value="GAA4764468.1"/>
    <property type="molecule type" value="Genomic_DNA"/>
</dbReference>
<gene>
    <name evidence="1" type="ORF">GCM10023230_12540</name>
</gene>
<proteinExistence type="predicted"/>
<sequence length="131" mass="14916">MKTNSKIKVNTYGLYKILNQLSNAENFKSDLDAKTLRSQLLSVTDIGDFYDDIGIEIEVKRIIILVTGMNKTPEELKNSTKVSFSDMDLIALQEEFEIIIKKHKEESEITIDEIVECKTVKDCVDLVISKV</sequence>
<comment type="caution">
    <text evidence="1">The sequence shown here is derived from an EMBL/GenBank/DDBJ whole genome shotgun (WGS) entry which is preliminary data.</text>
</comment>
<keyword evidence="2" id="KW-1185">Reference proteome</keyword>
<dbReference type="RefSeq" id="WP_264542812.1">
    <property type="nucleotide sequence ID" value="NZ_BAABIP010000008.1"/>
</dbReference>
<evidence type="ECO:0000313" key="1">
    <source>
        <dbReference type="EMBL" id="GAA4764468.1"/>
    </source>
</evidence>
<organism evidence="1 2">
    <name type="scientific">Flavobacterium hankyongi</name>
    <dbReference type="NCBI Taxonomy" id="1176532"/>
    <lineage>
        <taxon>Bacteria</taxon>
        <taxon>Pseudomonadati</taxon>
        <taxon>Bacteroidota</taxon>
        <taxon>Flavobacteriia</taxon>
        <taxon>Flavobacteriales</taxon>
        <taxon>Flavobacteriaceae</taxon>
        <taxon>Flavobacterium</taxon>
    </lineage>
</organism>
<name>A0ABP8ZRX3_9FLAO</name>
<accession>A0ABP8ZRX3</accession>